<evidence type="ECO:0000256" key="1">
    <source>
        <dbReference type="ARBA" id="ARBA00022729"/>
    </source>
</evidence>
<dbReference type="PANTHER" id="PTHR35936:SF6">
    <property type="entry name" value="AMINO ACID ABC TRANSPORTER SUBSTRATE-BINDING PAAT FAMILY PROTEIN"/>
    <property type="match status" value="1"/>
</dbReference>
<dbReference type="KEGG" id="bmx:BMS_1214"/>
<dbReference type="SUPFAM" id="SSF53850">
    <property type="entry name" value="Periplasmic binding protein-like II"/>
    <property type="match status" value="1"/>
</dbReference>
<dbReference type="STRING" id="862908.BMS_1214"/>
<protein>
    <submittedName>
        <fullName evidence="3">Amino acid ABC transport system, periplasmic protein</fullName>
    </submittedName>
</protein>
<gene>
    <name evidence="3" type="ordered locus">BMS_1214</name>
</gene>
<accession>E1WYZ4</accession>
<evidence type="ECO:0000313" key="4">
    <source>
        <dbReference type="Proteomes" id="UP000008963"/>
    </source>
</evidence>
<dbReference type="SMART" id="SM00062">
    <property type="entry name" value="PBPb"/>
    <property type="match status" value="1"/>
</dbReference>
<dbReference type="OrthoDB" id="5296159at2"/>
<feature type="domain" description="Solute-binding protein family 3/N-terminal" evidence="2">
    <location>
        <begin position="22"/>
        <end position="231"/>
    </location>
</feature>
<dbReference type="eggNOG" id="COG0834">
    <property type="taxonomic scope" value="Bacteria"/>
</dbReference>
<dbReference type="InterPro" id="IPR001638">
    <property type="entry name" value="Solute-binding_3/MltF_N"/>
</dbReference>
<keyword evidence="1" id="KW-0732">Signal</keyword>
<organism evidence="3 4">
    <name type="scientific">Halobacteriovorax marinus (strain ATCC BAA-682 / DSM 15412 / SJ)</name>
    <name type="common">Bacteriovorax marinus</name>
    <dbReference type="NCBI Taxonomy" id="862908"/>
    <lineage>
        <taxon>Bacteria</taxon>
        <taxon>Pseudomonadati</taxon>
        <taxon>Bdellovibrionota</taxon>
        <taxon>Bacteriovoracia</taxon>
        <taxon>Bacteriovoracales</taxon>
        <taxon>Halobacteriovoraceae</taxon>
        <taxon>Halobacteriovorax</taxon>
    </lineage>
</organism>
<sequence length="239" mass="27336">MMKIFLIFILWLPLVMGHSTEKIKIGTFIIPKYVRSNSEGEFVQLVKALAKKSGVEVEIVLIPPKRAYQELELGTIQGLFPVVESRDFSRFETITDFYTKEMYIFEKAGVDYKKLKTPKVCTTEGYTYPEGYIQSQGWKKVVTDSDETCLKLLDKKRVDIFIGEVVTVNDAIRTLGLDKKIVYDKFSPITSEKVTLAFKKSTHGKKLSDLFDKALKEIMIDRSYDKIFSTGAIKIEGKK</sequence>
<dbReference type="AlphaFoldDB" id="E1WYZ4"/>
<dbReference type="Proteomes" id="UP000008963">
    <property type="component" value="Chromosome"/>
</dbReference>
<dbReference type="RefSeq" id="WP_014243875.1">
    <property type="nucleotide sequence ID" value="NC_016620.1"/>
</dbReference>
<keyword evidence="4" id="KW-1185">Reference proteome</keyword>
<evidence type="ECO:0000259" key="2">
    <source>
        <dbReference type="SMART" id="SM00062"/>
    </source>
</evidence>
<dbReference type="Gene3D" id="3.40.190.10">
    <property type="entry name" value="Periplasmic binding protein-like II"/>
    <property type="match status" value="2"/>
</dbReference>
<evidence type="ECO:0000313" key="3">
    <source>
        <dbReference type="EMBL" id="CBW26091.1"/>
    </source>
</evidence>
<dbReference type="HOGENOM" id="CLU_064076_12_0_7"/>
<name>E1WYZ4_HALMS</name>
<dbReference type="PATRIC" id="fig|862908.3.peg.1156"/>
<dbReference type="EMBL" id="FQ312005">
    <property type="protein sequence ID" value="CBW26091.1"/>
    <property type="molecule type" value="Genomic_DNA"/>
</dbReference>
<proteinExistence type="predicted"/>
<reference evidence="4" key="1">
    <citation type="journal article" date="2013" name="ISME J.">
        <title>A small predatory core genome in the divergent marine Bacteriovorax marinus SJ and the terrestrial Bdellovibrio bacteriovorus.</title>
        <authorList>
            <person name="Crossman L.C."/>
            <person name="Chen H."/>
            <person name="Cerdeno-Tarraga A.M."/>
            <person name="Brooks K."/>
            <person name="Quail M.A."/>
            <person name="Pineiro S.A."/>
            <person name="Hobley L."/>
            <person name="Sockett R.E."/>
            <person name="Bentley S.D."/>
            <person name="Parkhill J."/>
            <person name="Williams H.N."/>
            <person name="Stine O.C."/>
        </authorList>
    </citation>
    <scope>NUCLEOTIDE SEQUENCE [LARGE SCALE GENOMIC DNA]</scope>
    <source>
        <strain evidence="4">ATCC BAA-682 / DSM 15412 / SJ</strain>
    </source>
</reference>
<dbReference type="PANTHER" id="PTHR35936">
    <property type="entry name" value="MEMBRANE-BOUND LYTIC MUREIN TRANSGLYCOSYLASE F"/>
    <property type="match status" value="1"/>
</dbReference>